<dbReference type="Proteomes" id="UP000694850">
    <property type="component" value="Unplaced"/>
</dbReference>
<feature type="non-terminal residue" evidence="2">
    <location>
        <position position="96"/>
    </location>
</feature>
<keyword evidence="1" id="KW-1185">Reference proteome</keyword>
<organism evidence="1 2">
    <name type="scientific">Orycteropus afer afer</name>
    <dbReference type="NCBI Taxonomy" id="1230840"/>
    <lineage>
        <taxon>Eukaryota</taxon>
        <taxon>Metazoa</taxon>
        <taxon>Chordata</taxon>
        <taxon>Craniata</taxon>
        <taxon>Vertebrata</taxon>
        <taxon>Euteleostomi</taxon>
        <taxon>Mammalia</taxon>
        <taxon>Eutheria</taxon>
        <taxon>Afrotheria</taxon>
        <taxon>Tubulidentata</taxon>
        <taxon>Orycteropodidae</taxon>
        <taxon>Orycteropus</taxon>
    </lineage>
</organism>
<dbReference type="Gene3D" id="2.10.25.10">
    <property type="entry name" value="Laminin"/>
    <property type="match status" value="1"/>
</dbReference>
<dbReference type="GeneID" id="103213636"/>
<name>A0A8B7BDI5_ORYAF</name>
<dbReference type="InterPro" id="IPR050778">
    <property type="entry name" value="Cueball_EGF_LRP_Nidogen"/>
</dbReference>
<evidence type="ECO:0000313" key="1">
    <source>
        <dbReference type="Proteomes" id="UP000694850"/>
    </source>
</evidence>
<evidence type="ECO:0000313" key="2">
    <source>
        <dbReference type="RefSeq" id="XP_007957557.1"/>
    </source>
</evidence>
<dbReference type="AlphaFoldDB" id="A0A8B7BDI5"/>
<dbReference type="Gene3D" id="2.120.10.30">
    <property type="entry name" value="TolB, C-terminal domain"/>
    <property type="match status" value="1"/>
</dbReference>
<dbReference type="RefSeq" id="XP_007957557.1">
    <property type="nucleotide sequence ID" value="XM_007959366.1"/>
</dbReference>
<gene>
    <name evidence="2" type="primary">LOC103213636</name>
</gene>
<reference evidence="2" key="1">
    <citation type="submission" date="2025-08" db="UniProtKB">
        <authorList>
            <consortium name="RefSeq"/>
        </authorList>
    </citation>
    <scope>IDENTIFICATION</scope>
</reference>
<feature type="non-terminal residue" evidence="2">
    <location>
        <position position="1"/>
    </location>
</feature>
<dbReference type="PANTHER" id="PTHR46513">
    <property type="entry name" value="VITELLOGENIN RECEPTOR-LIKE PROTEIN-RELATED-RELATED"/>
    <property type="match status" value="1"/>
</dbReference>
<sequence length="96" mass="10382">TNPCADRNGGCSHLCLFTPRATKCGCPVGLELLSDMRTCIVPEAFLVFTSRAAIHRISLETTNNDVAIPLTGVKEASALDFDVASNHIYWTDVSLK</sequence>
<protein>
    <submittedName>
        <fullName evidence="2">Low-density lipoprotein receptor-related protein 5-like</fullName>
    </submittedName>
</protein>
<dbReference type="Pfam" id="PF14670">
    <property type="entry name" value="FXa_inhibition"/>
    <property type="match status" value="1"/>
</dbReference>
<dbReference type="OrthoDB" id="9990982at2759"/>
<accession>A0A8B7BDI5</accession>
<dbReference type="PANTHER" id="PTHR46513:SF41">
    <property type="entry name" value="LOW-DENSITY LIPOPROTEIN RECEPTOR-RELATED PROTEIN"/>
    <property type="match status" value="1"/>
</dbReference>
<dbReference type="SUPFAM" id="SSF57196">
    <property type="entry name" value="EGF/Laminin"/>
    <property type="match status" value="1"/>
</dbReference>
<dbReference type="InterPro" id="IPR011042">
    <property type="entry name" value="6-blade_b-propeller_TolB-like"/>
</dbReference>
<proteinExistence type="predicted"/>